<gene>
    <name evidence="1" type="ORF">MELA_01816</name>
</gene>
<dbReference type="SUPFAM" id="SSF53335">
    <property type="entry name" value="S-adenosyl-L-methionine-dependent methyltransferases"/>
    <property type="match status" value="1"/>
</dbReference>
<proteinExistence type="predicted"/>
<dbReference type="Gene3D" id="3.40.50.150">
    <property type="entry name" value="Vaccinia Virus protein VP39"/>
    <property type="match status" value="1"/>
</dbReference>
<dbReference type="NCBIfam" id="TIGR04474">
    <property type="entry name" value="tcm_partner"/>
    <property type="match status" value="1"/>
</dbReference>
<dbReference type="Proteomes" id="UP000334340">
    <property type="component" value="Unassembled WGS sequence"/>
</dbReference>
<dbReference type="AlphaFoldDB" id="A0A564ZLA4"/>
<reference evidence="1 2" key="1">
    <citation type="submission" date="2019-07" db="EMBL/GenBank/DDBJ databases">
        <authorList>
            <person name="Cremers G."/>
        </authorList>
    </citation>
    <scope>NUCLEOTIDE SEQUENCE [LARGE SCALE GENOMIC DNA]</scope>
</reference>
<dbReference type="InterPro" id="IPR029063">
    <property type="entry name" value="SAM-dependent_MTases_sf"/>
</dbReference>
<sequence length="283" mass="32329">MTSREMPFDQIGYWSEVKIDIIKEYAAAYSKILGAQKSPSLYHVYIDAFAGAGLHVSKTSGGFVPGSPLNALLVQPPFREYHFIDLDKQKVATLEALAKERQDVRIYHGDCNRVLLDSVLPQVKWEAYRRALCILDPYGLHLDWKVITEVGRMRSVEIFLNFPVADINRNVLWRDRRGVSPEQTRRMNRFWGDDSWKQVAYTSSLQTELWGPPAEEKASNEAMAEAFRKRLKEGAGFSNVPKPIAMRNTQNAVVYYLYFASHKPVAEDIVQDVFAKYCDRGAT</sequence>
<dbReference type="InterPro" id="IPR031009">
    <property type="entry name" value="Tcm_partner"/>
</dbReference>
<evidence type="ECO:0008006" key="3">
    <source>
        <dbReference type="Google" id="ProtNLM"/>
    </source>
</evidence>
<keyword evidence="2" id="KW-1185">Reference proteome</keyword>
<evidence type="ECO:0000313" key="2">
    <source>
        <dbReference type="Proteomes" id="UP000334340"/>
    </source>
</evidence>
<organism evidence="1 2">
    <name type="scientific">Candidatus Methylomirabilis lanthanidiphila</name>
    <dbReference type="NCBI Taxonomy" id="2211376"/>
    <lineage>
        <taxon>Bacteria</taxon>
        <taxon>Candidatus Methylomirabilota</taxon>
        <taxon>Candidatus Methylomirabilia</taxon>
        <taxon>Candidatus Methylomirabilales</taxon>
        <taxon>Candidatus Methylomirabilaceae</taxon>
        <taxon>Candidatus Methylomirabilis</taxon>
    </lineage>
</organism>
<name>A0A564ZLA4_9BACT</name>
<protein>
    <recommendedName>
        <fullName evidence="3">Three-Cys-motif partner protein TcmP</fullName>
    </recommendedName>
</protein>
<accession>A0A564ZLA4</accession>
<evidence type="ECO:0000313" key="1">
    <source>
        <dbReference type="EMBL" id="VUZ85432.1"/>
    </source>
</evidence>
<dbReference type="EMBL" id="CABIKM010000026">
    <property type="protein sequence ID" value="VUZ85432.1"/>
    <property type="molecule type" value="Genomic_DNA"/>
</dbReference>